<evidence type="ECO:0000313" key="2">
    <source>
        <dbReference type="EMBL" id="EAY29437.1"/>
    </source>
</evidence>
<feature type="compositionally biased region" description="Polar residues" evidence="1">
    <location>
        <begin position="1"/>
        <end position="14"/>
    </location>
</feature>
<feature type="region of interest" description="Disordered" evidence="1">
    <location>
        <begin position="1"/>
        <end position="22"/>
    </location>
</feature>
<proteinExistence type="predicted"/>
<organism evidence="2 3">
    <name type="scientific">Microscilla marina ATCC 23134</name>
    <dbReference type="NCBI Taxonomy" id="313606"/>
    <lineage>
        <taxon>Bacteria</taxon>
        <taxon>Pseudomonadati</taxon>
        <taxon>Bacteroidota</taxon>
        <taxon>Cytophagia</taxon>
        <taxon>Cytophagales</taxon>
        <taxon>Microscillaceae</taxon>
        <taxon>Microscilla</taxon>
    </lineage>
</organism>
<evidence type="ECO:0000313" key="3">
    <source>
        <dbReference type="Proteomes" id="UP000004095"/>
    </source>
</evidence>
<dbReference type="Proteomes" id="UP000004095">
    <property type="component" value="Unassembled WGS sequence"/>
</dbReference>
<name>A1ZJY4_MICM2</name>
<dbReference type="AlphaFoldDB" id="A1ZJY4"/>
<keyword evidence="3" id="KW-1185">Reference proteome</keyword>
<comment type="caution">
    <text evidence="2">The sequence shown here is derived from an EMBL/GenBank/DDBJ whole genome shotgun (WGS) entry which is preliminary data.</text>
</comment>
<dbReference type="EMBL" id="AAWS01000011">
    <property type="protein sequence ID" value="EAY29437.1"/>
    <property type="molecule type" value="Genomic_DNA"/>
</dbReference>
<reference evidence="2 3" key="1">
    <citation type="submission" date="2007-01" db="EMBL/GenBank/DDBJ databases">
        <authorList>
            <person name="Haygood M."/>
            <person name="Podell S."/>
            <person name="Anderson C."/>
            <person name="Hopkinson B."/>
            <person name="Roe K."/>
            <person name="Barbeau K."/>
            <person name="Gaasterland T."/>
            <person name="Ferriera S."/>
            <person name="Johnson J."/>
            <person name="Kravitz S."/>
            <person name="Beeson K."/>
            <person name="Sutton G."/>
            <person name="Rogers Y.-H."/>
            <person name="Friedman R."/>
            <person name="Frazier M."/>
            <person name="Venter J.C."/>
        </authorList>
    </citation>
    <scope>NUCLEOTIDE SEQUENCE [LARGE SCALE GENOMIC DNA]</scope>
    <source>
        <strain evidence="2 3">ATCC 23134</strain>
    </source>
</reference>
<sequence>MQQMKNIEQTQDQQMTKEFHRLAQQLSPETYPQVFDERFQQYRAAMIQQNPSIESKLTTQGMSVEAYAKLSFVISLQESNQVDVLTGLPVQLQNDLLRVTE</sequence>
<evidence type="ECO:0000256" key="1">
    <source>
        <dbReference type="SAM" id="MobiDB-lite"/>
    </source>
</evidence>
<accession>A1ZJY4</accession>
<protein>
    <submittedName>
        <fullName evidence="2">Uncharacterized protein</fullName>
    </submittedName>
</protein>
<gene>
    <name evidence="2" type="ORF">M23134_01497</name>
</gene>